<reference evidence="8 11" key="2">
    <citation type="submission" date="2016-11" db="EMBL/GenBank/DDBJ databases">
        <title>Genomic analysis of Caldithrix abyssi and proposal of a novel bacterial phylum Caldithrichaeota.</title>
        <authorList>
            <person name="Kublanov I."/>
            <person name="Sigalova O."/>
            <person name="Gavrilov S."/>
            <person name="Lebedinsky A."/>
            <person name="Ivanova N."/>
            <person name="Daum C."/>
            <person name="Reddy T."/>
            <person name="Klenk H.P."/>
            <person name="Goker M."/>
            <person name="Reva O."/>
            <person name="Miroshnichenko M."/>
            <person name="Kyprides N."/>
            <person name="Woyke T."/>
            <person name="Gelfand M."/>
        </authorList>
    </citation>
    <scope>NUCLEOTIDE SEQUENCE [LARGE SCALE GENOMIC DNA]</scope>
    <source>
        <strain evidence="8 11">LF13</strain>
    </source>
</reference>
<dbReference type="Gene3D" id="3.40.50.1580">
    <property type="entry name" value="Nucleoside phosphorylase domain"/>
    <property type="match status" value="1"/>
</dbReference>
<dbReference type="eggNOG" id="COG0005">
    <property type="taxonomic scope" value="Bacteria"/>
</dbReference>
<dbReference type="NCBIfam" id="TIGR01697">
    <property type="entry name" value="PNPH-PUNA-XAPA"/>
    <property type="match status" value="1"/>
</dbReference>
<dbReference type="FunCoup" id="H1XU14">
    <property type="interactions" value="509"/>
</dbReference>
<feature type="binding site" evidence="6">
    <location>
        <position position="28"/>
    </location>
    <ligand>
        <name>phosphate</name>
        <dbReference type="ChEBI" id="CHEBI:43474"/>
    </ligand>
</feature>
<organism evidence="9 10">
    <name type="scientific">Caldithrix abyssi DSM 13497</name>
    <dbReference type="NCBI Taxonomy" id="880073"/>
    <lineage>
        <taxon>Bacteria</taxon>
        <taxon>Pseudomonadati</taxon>
        <taxon>Calditrichota</taxon>
        <taxon>Calditrichia</taxon>
        <taxon>Calditrichales</taxon>
        <taxon>Calditrichaceae</taxon>
        <taxon>Caldithrix</taxon>
    </lineage>
</organism>
<feature type="binding site" evidence="6">
    <location>
        <position position="59"/>
    </location>
    <ligand>
        <name>phosphate</name>
        <dbReference type="ChEBI" id="CHEBI:43474"/>
    </ligand>
</feature>
<dbReference type="OrthoDB" id="1523230at2"/>
<comment type="similarity">
    <text evidence="2 5">Belongs to the PNP/MTAP phosphorylase family.</text>
</comment>
<evidence type="ECO:0000313" key="9">
    <source>
        <dbReference type="EMBL" id="EHO40457.1"/>
    </source>
</evidence>
<dbReference type="EMBL" id="CP018099">
    <property type="protein sequence ID" value="APF16894.1"/>
    <property type="molecule type" value="Genomic_DNA"/>
</dbReference>
<keyword evidence="10" id="KW-1185">Reference proteome</keyword>
<dbReference type="Pfam" id="PF01048">
    <property type="entry name" value="PNP_UDP_1"/>
    <property type="match status" value="1"/>
</dbReference>
<dbReference type="GO" id="GO:0009116">
    <property type="term" value="P:nucleoside metabolic process"/>
    <property type="evidence" value="ECO:0007669"/>
    <property type="project" value="InterPro"/>
</dbReference>
<dbReference type="PaxDb" id="880073-Calab_0819"/>
<feature type="binding site" evidence="6">
    <location>
        <begin position="79"/>
        <end position="81"/>
    </location>
    <ligand>
        <name>phosphate</name>
        <dbReference type="ChEBI" id="CHEBI:43474"/>
    </ligand>
</feature>
<evidence type="ECO:0000313" key="11">
    <source>
        <dbReference type="Proteomes" id="UP000183868"/>
    </source>
</evidence>
<evidence type="ECO:0000256" key="6">
    <source>
        <dbReference type="PIRSR" id="PIRSR000477-2"/>
    </source>
</evidence>
<dbReference type="Proteomes" id="UP000183868">
    <property type="component" value="Chromosome"/>
</dbReference>
<dbReference type="Proteomes" id="UP000004671">
    <property type="component" value="Chromosome"/>
</dbReference>
<keyword evidence="4 5" id="KW-0808">Transferase</keyword>
<dbReference type="NCBIfam" id="TIGR01700">
    <property type="entry name" value="PNPH"/>
    <property type="match status" value="1"/>
</dbReference>
<dbReference type="SUPFAM" id="SSF53167">
    <property type="entry name" value="Purine and uridine phosphorylases"/>
    <property type="match status" value="1"/>
</dbReference>
<feature type="domain" description="Nucleoside phosphorylase" evidence="7">
    <location>
        <begin position="22"/>
        <end position="267"/>
    </location>
</feature>
<protein>
    <recommendedName>
        <fullName evidence="5">Purine nucleoside phosphorylase</fullName>
        <ecNumber evidence="5">2.4.2.1</ecNumber>
    </recommendedName>
    <alternativeName>
        <fullName evidence="5">Inosine-guanosine phosphorylase</fullName>
    </alternativeName>
</protein>
<dbReference type="PANTHER" id="PTHR11904">
    <property type="entry name" value="METHYLTHIOADENOSINE/PURINE NUCLEOSIDE PHOSPHORYLASE"/>
    <property type="match status" value="1"/>
</dbReference>
<proteinExistence type="inferred from homology"/>
<comment type="pathway">
    <text evidence="1 5">Purine metabolism; purine nucleoside salvage.</text>
</comment>
<evidence type="ECO:0000256" key="2">
    <source>
        <dbReference type="ARBA" id="ARBA00006751"/>
    </source>
</evidence>
<evidence type="ECO:0000259" key="7">
    <source>
        <dbReference type="Pfam" id="PF01048"/>
    </source>
</evidence>
<feature type="binding site" evidence="6">
    <location>
        <position position="111"/>
    </location>
    <ligand>
        <name>phosphate</name>
        <dbReference type="ChEBI" id="CHEBI:43474"/>
    </ligand>
</feature>
<comment type="function">
    <text evidence="5">The purine nucleoside phosphorylases catalyze the phosphorolytic breakdown of the N-glycosidic bond in the beta-(deoxy)ribonucleoside molecules, with the formation of the corresponding free purine bases and pentose-1-phosphate.</text>
</comment>
<feature type="binding site" evidence="6">
    <location>
        <position position="232"/>
    </location>
    <ligand>
        <name>a purine D-ribonucleoside</name>
        <dbReference type="ChEBI" id="CHEBI:142355"/>
    </ligand>
</feature>
<evidence type="ECO:0000256" key="3">
    <source>
        <dbReference type="ARBA" id="ARBA00022676"/>
    </source>
</evidence>
<gene>
    <name evidence="8" type="ORF">Cabys_143</name>
    <name evidence="9" type="ORF">Calab_0819</name>
</gene>
<evidence type="ECO:0000313" key="8">
    <source>
        <dbReference type="EMBL" id="APF16894.1"/>
    </source>
</evidence>
<feature type="binding site" evidence="6">
    <location>
        <position position="190"/>
    </location>
    <ligand>
        <name>a purine D-ribonucleoside</name>
        <dbReference type="ChEBI" id="CHEBI:142355"/>
    </ligand>
</feature>
<reference evidence="9 10" key="1">
    <citation type="submission" date="2011-09" db="EMBL/GenBank/DDBJ databases">
        <title>The permanent draft genome of Caldithrix abyssi DSM 13497.</title>
        <authorList>
            <consortium name="US DOE Joint Genome Institute (JGI-PGF)"/>
            <person name="Lucas S."/>
            <person name="Han J."/>
            <person name="Lapidus A."/>
            <person name="Bruce D."/>
            <person name="Goodwin L."/>
            <person name="Pitluck S."/>
            <person name="Peters L."/>
            <person name="Kyrpides N."/>
            <person name="Mavromatis K."/>
            <person name="Ivanova N."/>
            <person name="Mikhailova N."/>
            <person name="Chertkov O."/>
            <person name="Detter J.C."/>
            <person name="Tapia R."/>
            <person name="Han C."/>
            <person name="Land M."/>
            <person name="Hauser L."/>
            <person name="Markowitz V."/>
            <person name="Cheng J.-F."/>
            <person name="Hugenholtz P."/>
            <person name="Woyke T."/>
            <person name="Wu D."/>
            <person name="Spring S."/>
            <person name="Brambilla E."/>
            <person name="Klenk H.-P."/>
            <person name="Eisen J.A."/>
        </authorList>
    </citation>
    <scope>NUCLEOTIDE SEQUENCE [LARGE SCALE GENOMIC DNA]</scope>
    <source>
        <strain evidence="9 10">DSM 13497</strain>
    </source>
</reference>
<dbReference type="RefSeq" id="WP_006927442.1">
    <property type="nucleotide sequence ID" value="NZ_CM001402.1"/>
</dbReference>
<dbReference type="PIRSF" id="PIRSF000477">
    <property type="entry name" value="PurNPase"/>
    <property type="match status" value="1"/>
</dbReference>
<dbReference type="STRING" id="880073.Cabys_143"/>
<dbReference type="HOGENOM" id="CLU_054456_1_2_0"/>
<evidence type="ECO:0000313" key="10">
    <source>
        <dbReference type="Proteomes" id="UP000004671"/>
    </source>
</evidence>
<dbReference type="InParanoid" id="H1XU14"/>
<dbReference type="InterPro" id="IPR011268">
    <property type="entry name" value="Purine_phosphorylase"/>
</dbReference>
<dbReference type="UniPathway" id="UPA00606"/>
<dbReference type="EC" id="2.4.2.1" evidence="5"/>
<keyword evidence="3 5" id="KW-0328">Glycosyltransferase</keyword>
<dbReference type="KEGG" id="caby:Cabys_143"/>
<dbReference type="InterPro" id="IPR035994">
    <property type="entry name" value="Nucleoside_phosphorylase_sf"/>
</dbReference>
<sequence>MKKNVEQAVAYIRQHTDLKPQIGIILGSGLGPFADTLEEKVVIPTETIPHYPKSTVEGHAGALVFGKHAGVNVMAVKGRTHFYEGYSIQDVTFVVRIMQMLGVPLLIVTNASGSVNPRLQPGDLMLITDHINFLFQNPLRGKLEFGEPRFPDMSDVYTREYFDIVDQIALERGIALKHGVLWVTTGPSYETAAEVKMIRKFGGDSVSMSTVPEVIAAVHAGMKVIGISCITNFATGITDNKLTHDEVTETANRVKERFTSLVSGIIESVHLF</sequence>
<dbReference type="PANTHER" id="PTHR11904:SF9">
    <property type="entry name" value="PURINE NUCLEOSIDE PHOSPHORYLASE-RELATED"/>
    <property type="match status" value="1"/>
</dbReference>
<dbReference type="InterPro" id="IPR011270">
    <property type="entry name" value="Pur_Nuc_Pase_Ino/Guo-sp"/>
</dbReference>
<dbReference type="InterPro" id="IPR000845">
    <property type="entry name" value="Nucleoside_phosphorylase_d"/>
</dbReference>
<dbReference type="CDD" id="cd09009">
    <property type="entry name" value="PNP-EcPNPII_like"/>
    <property type="match status" value="1"/>
</dbReference>
<feature type="binding site" evidence="6">
    <location>
        <position position="209"/>
    </location>
    <ligand>
        <name>phosphate</name>
        <dbReference type="ChEBI" id="CHEBI:43474"/>
    </ligand>
</feature>
<name>H1XU14_CALAY</name>
<dbReference type="EMBL" id="CM001402">
    <property type="protein sequence ID" value="EHO40457.1"/>
    <property type="molecule type" value="Genomic_DNA"/>
</dbReference>
<dbReference type="GO" id="GO:0005737">
    <property type="term" value="C:cytoplasm"/>
    <property type="evidence" value="ECO:0007669"/>
    <property type="project" value="TreeGrafter"/>
</dbReference>
<dbReference type="AlphaFoldDB" id="H1XU14"/>
<dbReference type="GO" id="GO:0004731">
    <property type="term" value="F:purine-nucleoside phosphorylase activity"/>
    <property type="evidence" value="ECO:0007669"/>
    <property type="project" value="UniProtKB-EC"/>
</dbReference>
<accession>H1XU14</accession>
<evidence type="ECO:0000256" key="4">
    <source>
        <dbReference type="ARBA" id="ARBA00022679"/>
    </source>
</evidence>
<evidence type="ECO:0000256" key="5">
    <source>
        <dbReference type="PIRNR" id="PIRNR000477"/>
    </source>
</evidence>
<evidence type="ECO:0000256" key="1">
    <source>
        <dbReference type="ARBA" id="ARBA00005058"/>
    </source>
</evidence>
<dbReference type="NCBIfam" id="NF006054">
    <property type="entry name" value="PRK08202.1"/>
    <property type="match status" value="1"/>
</dbReference>